<dbReference type="Proteomes" id="UP000422232">
    <property type="component" value="Chromosome"/>
</dbReference>
<dbReference type="Pfam" id="PF16326">
    <property type="entry name" value="ABC_tran_CTD"/>
    <property type="match status" value="1"/>
</dbReference>
<organism evidence="13 14">
    <name type="scientific">Piscirickettsia salmonis</name>
    <dbReference type="NCBI Taxonomy" id="1238"/>
    <lineage>
        <taxon>Bacteria</taxon>
        <taxon>Pseudomonadati</taxon>
        <taxon>Pseudomonadota</taxon>
        <taxon>Gammaproteobacteria</taxon>
        <taxon>Thiotrichales</taxon>
        <taxon>Piscirickettsiaceae</taxon>
        <taxon>Piscirickettsia</taxon>
    </lineage>
</organism>
<reference evidence="13 14" key="1">
    <citation type="submission" date="2019-04" db="EMBL/GenBank/DDBJ databases">
        <title>Complete genome sequencing of Piscirickettsia salmonis strain Psal-009.</title>
        <authorList>
            <person name="Schober I."/>
            <person name="Bunk B."/>
            <person name="Sproer C."/>
            <person name="Carril G.P."/>
            <person name="Riedel T."/>
            <person name="Flores-Herrera P.A."/>
            <person name="Nourdin-Galindo G."/>
            <person name="Marshall S.H."/>
            <person name="Overmann J."/>
        </authorList>
    </citation>
    <scope>NUCLEOTIDE SEQUENCE [LARGE SCALE GENOMIC DNA]</scope>
    <source>
        <strain evidence="13 14">Psal-009</strain>
    </source>
</reference>
<evidence type="ECO:0000256" key="10">
    <source>
        <dbReference type="ARBA" id="ARBA00061478"/>
    </source>
</evidence>
<dbReference type="FunFam" id="3.40.50.300:FF:000309">
    <property type="entry name" value="ABC transporter ATP-binding protein"/>
    <property type="match status" value="1"/>
</dbReference>
<dbReference type="EC" id="3.6.1.-" evidence="11"/>
<dbReference type="InterPro" id="IPR037118">
    <property type="entry name" value="Val-tRNA_synth_C_sf"/>
</dbReference>
<dbReference type="InterPro" id="IPR003593">
    <property type="entry name" value="AAA+_ATPase"/>
</dbReference>
<comment type="similarity">
    <text evidence="10 11">Belongs to the ABC transporter superfamily. ABCF family. Uup subfamily.</text>
</comment>
<dbReference type="GO" id="GO:0043022">
    <property type="term" value="F:ribosome binding"/>
    <property type="evidence" value="ECO:0007669"/>
    <property type="project" value="UniProtKB-UniRule"/>
</dbReference>
<dbReference type="GO" id="GO:0005737">
    <property type="term" value="C:cytoplasm"/>
    <property type="evidence" value="ECO:0007669"/>
    <property type="project" value="UniProtKB-SubCell"/>
</dbReference>
<dbReference type="GO" id="GO:0003677">
    <property type="term" value="F:DNA binding"/>
    <property type="evidence" value="ECO:0007669"/>
    <property type="project" value="UniProtKB-UniRule"/>
</dbReference>
<dbReference type="InterPro" id="IPR051309">
    <property type="entry name" value="ABCF_ATPase"/>
</dbReference>
<dbReference type="PROSITE" id="PS50893">
    <property type="entry name" value="ABC_TRANSPORTER_2"/>
    <property type="match status" value="2"/>
</dbReference>
<dbReference type="SUPFAM" id="SSF52540">
    <property type="entry name" value="P-loop containing nucleoside triphosphate hydrolases"/>
    <property type="match status" value="2"/>
</dbReference>
<keyword evidence="3 11" id="KW-0547">Nucleotide-binding</keyword>
<dbReference type="CDD" id="cd03221">
    <property type="entry name" value="ABCF_EF-3"/>
    <property type="match status" value="2"/>
</dbReference>
<evidence type="ECO:0000256" key="1">
    <source>
        <dbReference type="ARBA" id="ARBA00022490"/>
    </source>
</evidence>
<feature type="binding site" evidence="11">
    <location>
        <begin position="36"/>
        <end position="43"/>
    </location>
    <ligand>
        <name>ATP</name>
        <dbReference type="ChEBI" id="CHEBI:30616"/>
        <label>1</label>
    </ligand>
</feature>
<protein>
    <recommendedName>
        <fullName evidence="11">ATP-binding protein Uup</fullName>
        <ecNumber evidence="11">3.6.1.-</ecNumber>
    </recommendedName>
</protein>
<keyword evidence="1 11" id="KW-0963">Cytoplasm</keyword>
<dbReference type="InterPro" id="IPR017871">
    <property type="entry name" value="ABC_transporter-like_CS"/>
</dbReference>
<comment type="catalytic activity">
    <reaction evidence="9 11">
        <text>ATP + H2O = ADP + phosphate + H(+)</text>
        <dbReference type="Rhea" id="RHEA:13065"/>
        <dbReference type="ChEBI" id="CHEBI:15377"/>
        <dbReference type="ChEBI" id="CHEBI:15378"/>
        <dbReference type="ChEBI" id="CHEBI:30616"/>
        <dbReference type="ChEBI" id="CHEBI:43474"/>
        <dbReference type="ChEBI" id="CHEBI:456216"/>
    </reaction>
</comment>
<dbReference type="Pfam" id="PF12848">
    <property type="entry name" value="ABC_tran_Xtn"/>
    <property type="match status" value="1"/>
</dbReference>
<keyword evidence="7 11" id="KW-0238">DNA-binding</keyword>
<dbReference type="PANTHER" id="PTHR42855:SF1">
    <property type="entry name" value="ABC TRANSPORTER DOMAIN-CONTAINING PROTEIN"/>
    <property type="match status" value="1"/>
</dbReference>
<evidence type="ECO:0000313" key="13">
    <source>
        <dbReference type="EMBL" id="QGO06359.1"/>
    </source>
</evidence>
<dbReference type="AlphaFoldDB" id="A0A9Q5YIM2"/>
<comment type="function">
    <text evidence="11">Probably plays a role in ribosome assembly or function. May be involved in resolution of branched DNA intermediates that result from template switching in postreplication gaps. Binds DNA and has ATPase activity.</text>
</comment>
<feature type="region of interest" description="Disordered" evidence="12">
    <location>
        <begin position="548"/>
        <end position="577"/>
    </location>
</feature>
<evidence type="ECO:0000313" key="14">
    <source>
        <dbReference type="Proteomes" id="UP000422232"/>
    </source>
</evidence>
<dbReference type="HAMAP" id="MF_00848">
    <property type="entry name" value="Uup"/>
    <property type="match status" value="1"/>
</dbReference>
<evidence type="ECO:0000256" key="11">
    <source>
        <dbReference type="HAMAP-Rule" id="MF_00848"/>
    </source>
</evidence>
<keyword evidence="2 11" id="KW-0677">Repeat</keyword>
<evidence type="ECO:0000256" key="4">
    <source>
        <dbReference type="ARBA" id="ARBA00022763"/>
    </source>
</evidence>
<dbReference type="SMART" id="SM00382">
    <property type="entry name" value="AAA"/>
    <property type="match status" value="2"/>
</dbReference>
<keyword evidence="6 11" id="KW-0067">ATP-binding</keyword>
<dbReference type="FunFam" id="3.40.50.300:FF:000011">
    <property type="entry name" value="Putative ABC transporter ATP-binding component"/>
    <property type="match status" value="1"/>
</dbReference>
<evidence type="ECO:0000256" key="2">
    <source>
        <dbReference type="ARBA" id="ARBA00022737"/>
    </source>
</evidence>
<evidence type="ECO:0000256" key="5">
    <source>
        <dbReference type="ARBA" id="ARBA00022801"/>
    </source>
</evidence>
<evidence type="ECO:0000256" key="9">
    <source>
        <dbReference type="ARBA" id="ARBA00049360"/>
    </source>
</evidence>
<dbReference type="EMBL" id="CP038908">
    <property type="protein sequence ID" value="QGO06359.1"/>
    <property type="molecule type" value="Genomic_DNA"/>
</dbReference>
<feature type="compositionally biased region" description="Polar residues" evidence="12">
    <location>
        <begin position="548"/>
        <end position="561"/>
    </location>
</feature>
<dbReference type="Gene3D" id="3.40.50.300">
    <property type="entry name" value="P-loop containing nucleotide triphosphate hydrolases"/>
    <property type="match status" value="2"/>
</dbReference>
<evidence type="ECO:0000256" key="3">
    <source>
        <dbReference type="ARBA" id="ARBA00022741"/>
    </source>
</evidence>
<dbReference type="PANTHER" id="PTHR42855">
    <property type="entry name" value="ABC TRANSPORTER ATP-BINDING SUBUNIT"/>
    <property type="match status" value="1"/>
</dbReference>
<keyword evidence="5 11" id="KW-0378">Hydrolase</keyword>
<dbReference type="RefSeq" id="WP_016211115.1">
    <property type="nucleotide sequence ID" value="NZ_CP012413.1"/>
</dbReference>
<dbReference type="InterPro" id="IPR032781">
    <property type="entry name" value="ABC_tran_Xtn"/>
</dbReference>
<dbReference type="GeneID" id="66741464"/>
<evidence type="ECO:0000256" key="8">
    <source>
        <dbReference type="ARBA" id="ARBA00023204"/>
    </source>
</evidence>
<feature type="binding site" evidence="11">
    <location>
        <begin position="346"/>
        <end position="353"/>
    </location>
    <ligand>
        <name>ATP</name>
        <dbReference type="ChEBI" id="CHEBI:30616"/>
        <label>2</label>
    </ligand>
</feature>
<dbReference type="GO" id="GO:0016887">
    <property type="term" value="F:ATP hydrolysis activity"/>
    <property type="evidence" value="ECO:0007669"/>
    <property type="project" value="UniProtKB-UniRule"/>
</dbReference>
<sequence>MPLLTLREVCLSYGGPLLLDHVDFQLRRGERVCLVGRNGAGKSTLMKLINGEHQADQGEYLIKQGVRVQRLQQEVPEGTVGSILSVVAHGLGELGGCLARYDELLKLEQFDQEFENLQHRIEEQQGWQARQQIDRVLSRLELDPAGQFNALSGGWKRRVLLAQALVGEPDVLLLDEPTNHLDITAIEWLEEFLVSYAGTLLFITHDRSFLQRLATRIVELDRGKLVSFPGDYAAYLQRKEAMLQEEEQQNALFDKRLAQEEVWIRQGIKARRTRNEGRVRALEKMRMERSQRRNRQGQAKIGADSGERSGKLVIKAQNICYRYDDQPIVRDFSVTIMRGDKIGIIGPNGAGKSTLLAMLLGRLVPQAGEIKSGTNLQVAYFDQLRQALNEEATVFDTVAEGKNTVMLQGKERHVISYLQDFLFAPERARSPVKALSGGERNRLLLAKLFTQPCNVLVLDEPTNDLDMETLDLLEELLLDYQGTLLLVSHDRAFLNDVVTSTLVFEGQGLVNEYVGGYDDWLRQRSVLSQDQSQVQTQNQTQNLIKNPAGSQVESCGVNKNNTMDKSRVKEQKKKSNGKLSFKEKQELEALPAKIEQLEHEQEELNLAMASGDFYQQESDVIRQATTRMTTLEEALFACYERWETLDAKIK</sequence>
<dbReference type="Pfam" id="PF00005">
    <property type="entry name" value="ABC_tran"/>
    <property type="match status" value="2"/>
</dbReference>
<proteinExistence type="inferred from homology"/>
<accession>A0A9Q5YIM2</accession>
<keyword evidence="14" id="KW-1185">Reference proteome</keyword>
<gene>
    <name evidence="11 13" type="primary">uup</name>
    <name evidence="13" type="ORF">Psal009_02270</name>
</gene>
<dbReference type="Gene3D" id="1.10.287.380">
    <property type="entry name" value="Valyl-tRNA synthetase, C-terminal domain"/>
    <property type="match status" value="1"/>
</dbReference>
<evidence type="ECO:0000256" key="7">
    <source>
        <dbReference type="ARBA" id="ARBA00023125"/>
    </source>
</evidence>
<dbReference type="InterPro" id="IPR027417">
    <property type="entry name" value="P-loop_NTPase"/>
</dbReference>
<evidence type="ECO:0000256" key="6">
    <source>
        <dbReference type="ARBA" id="ARBA00022840"/>
    </source>
</evidence>
<name>A0A9Q5YIM2_PISSA</name>
<dbReference type="GO" id="GO:0006281">
    <property type="term" value="P:DNA repair"/>
    <property type="evidence" value="ECO:0007669"/>
    <property type="project" value="UniProtKB-KW"/>
</dbReference>
<evidence type="ECO:0000256" key="12">
    <source>
        <dbReference type="SAM" id="MobiDB-lite"/>
    </source>
</evidence>
<keyword evidence="8 11" id="KW-0234">DNA repair</keyword>
<dbReference type="InterPro" id="IPR003439">
    <property type="entry name" value="ABC_transporter-like_ATP-bd"/>
</dbReference>
<feature type="region of interest" description="Disordered" evidence="12">
    <location>
        <begin position="285"/>
        <end position="304"/>
    </location>
</feature>
<dbReference type="PROSITE" id="PS00211">
    <property type="entry name" value="ABC_TRANSPORTER_1"/>
    <property type="match status" value="2"/>
</dbReference>
<dbReference type="InterPro" id="IPR043686">
    <property type="entry name" value="Uup"/>
</dbReference>
<dbReference type="InterPro" id="IPR032524">
    <property type="entry name" value="ABC_tran_C"/>
</dbReference>
<keyword evidence="4 11" id="KW-0227">DNA damage</keyword>
<comment type="subcellular location">
    <subcellularLocation>
        <location evidence="11">Cytoplasm</location>
    </subcellularLocation>
    <text evidence="11">Associates with ribosomes.</text>
</comment>
<dbReference type="GO" id="GO:0005524">
    <property type="term" value="F:ATP binding"/>
    <property type="evidence" value="ECO:0007669"/>
    <property type="project" value="UniProtKB-UniRule"/>
</dbReference>